<dbReference type="GO" id="GO:0016020">
    <property type="term" value="C:membrane"/>
    <property type="evidence" value="ECO:0007669"/>
    <property type="project" value="UniProtKB-SubCell"/>
</dbReference>
<reference evidence="8 9" key="1">
    <citation type="submission" date="2017-03" db="EMBL/GenBank/DDBJ databases">
        <title>Widespread Adenine N6-methylation of Active Genes in Fungi.</title>
        <authorList>
            <consortium name="DOE Joint Genome Institute"/>
            <person name="Mondo S.J."/>
            <person name="Dannebaum R.O."/>
            <person name="Kuo R.C."/>
            <person name="Louie K.B."/>
            <person name="Bewick A.J."/>
            <person name="Labutti K."/>
            <person name="Haridas S."/>
            <person name="Kuo A."/>
            <person name="Salamov A."/>
            <person name="Ahrendt S.R."/>
            <person name="Lau R."/>
            <person name="Bowen B.P."/>
            <person name="Lipzen A."/>
            <person name="Sullivan W."/>
            <person name="Andreopoulos W.B."/>
            <person name="Clum A."/>
            <person name="Lindquist E."/>
            <person name="Daum C."/>
            <person name="Northen T.R."/>
            <person name="Ramamoorthy G."/>
            <person name="Schmitz R.J."/>
            <person name="Gryganskyi A."/>
            <person name="Culley D."/>
            <person name="Magnuson J."/>
            <person name="James T.Y."/>
            <person name="O'Malley M.A."/>
            <person name="Stajich J.E."/>
            <person name="Spatafora J.W."/>
            <person name="Visel A."/>
            <person name="Grigoriev I.V."/>
        </authorList>
    </citation>
    <scope>NUCLEOTIDE SEQUENCE [LARGE SCALE GENOMIC DNA]</scope>
    <source>
        <strain evidence="8 9">NRRL Y-17943</strain>
    </source>
</reference>
<comment type="caution">
    <text evidence="8">The sequence shown here is derived from an EMBL/GenBank/DDBJ whole genome shotgun (WGS) entry which is preliminary data.</text>
</comment>
<dbReference type="PANTHER" id="PTHR44157">
    <property type="entry name" value="DNAJ HOMOLOG SUBFAMILY C MEMBER 11"/>
    <property type="match status" value="1"/>
</dbReference>
<feature type="domain" description="J" evidence="7">
    <location>
        <begin position="46"/>
        <end position="114"/>
    </location>
</feature>
<feature type="coiled-coil region" evidence="4">
    <location>
        <begin position="462"/>
        <end position="489"/>
    </location>
</feature>
<dbReference type="RefSeq" id="XP_021872591.1">
    <property type="nucleotide sequence ID" value="XM_022013905.1"/>
</dbReference>
<evidence type="ECO:0000256" key="2">
    <source>
        <dbReference type="ARBA" id="ARBA00023136"/>
    </source>
</evidence>
<dbReference type="PANTHER" id="PTHR44157:SF1">
    <property type="entry name" value="DNAJ HOMOLOG SUBFAMILY C MEMBER 11"/>
    <property type="match status" value="1"/>
</dbReference>
<dbReference type="Pfam" id="PF22774">
    <property type="entry name" value="DNAJC11_beta-barrel"/>
    <property type="match status" value="1"/>
</dbReference>
<dbReference type="InParanoid" id="A0A1Y1UL01"/>
<keyword evidence="6" id="KW-0812">Transmembrane</keyword>
<dbReference type="EMBL" id="NBSH01000004">
    <property type="protein sequence ID" value="ORX38669.1"/>
    <property type="molecule type" value="Genomic_DNA"/>
</dbReference>
<dbReference type="InterPro" id="IPR018253">
    <property type="entry name" value="DnaJ_domain_CS"/>
</dbReference>
<keyword evidence="3" id="KW-0143">Chaperone</keyword>
<protein>
    <recommendedName>
        <fullName evidence="7">J domain-containing protein</fullName>
    </recommendedName>
</protein>
<keyword evidence="4" id="KW-0175">Coiled coil</keyword>
<dbReference type="STRING" id="4999.A0A1Y1UL01"/>
<proteinExistence type="predicted"/>
<dbReference type="PRINTS" id="PR00625">
    <property type="entry name" value="JDOMAIN"/>
</dbReference>
<evidence type="ECO:0000313" key="9">
    <source>
        <dbReference type="Proteomes" id="UP000193218"/>
    </source>
</evidence>
<dbReference type="PROSITE" id="PS00636">
    <property type="entry name" value="DNAJ_1"/>
    <property type="match status" value="1"/>
</dbReference>
<dbReference type="InterPro" id="IPR036869">
    <property type="entry name" value="J_dom_sf"/>
</dbReference>
<dbReference type="InterPro" id="IPR024586">
    <property type="entry name" value="DnaJ-like_C11_C"/>
</dbReference>
<dbReference type="SMART" id="SM00271">
    <property type="entry name" value="DnaJ"/>
    <property type="match status" value="1"/>
</dbReference>
<dbReference type="Gene3D" id="1.10.287.110">
    <property type="entry name" value="DnaJ domain"/>
    <property type="match status" value="1"/>
</dbReference>
<evidence type="ECO:0000256" key="5">
    <source>
        <dbReference type="SAM" id="MobiDB-lite"/>
    </source>
</evidence>
<keyword evidence="6" id="KW-1133">Transmembrane helix</keyword>
<dbReference type="PROSITE" id="PS50076">
    <property type="entry name" value="DNAJ_2"/>
    <property type="match status" value="1"/>
</dbReference>
<evidence type="ECO:0000256" key="1">
    <source>
        <dbReference type="ARBA" id="ARBA00004370"/>
    </source>
</evidence>
<evidence type="ECO:0000259" key="7">
    <source>
        <dbReference type="PROSITE" id="PS50076"/>
    </source>
</evidence>
<feature type="compositionally biased region" description="Polar residues" evidence="5">
    <location>
        <begin position="32"/>
        <end position="41"/>
    </location>
</feature>
<dbReference type="CDD" id="cd06257">
    <property type="entry name" value="DnaJ"/>
    <property type="match status" value="1"/>
</dbReference>
<dbReference type="Pfam" id="PF00226">
    <property type="entry name" value="DnaJ"/>
    <property type="match status" value="1"/>
</dbReference>
<evidence type="ECO:0000256" key="6">
    <source>
        <dbReference type="SAM" id="Phobius"/>
    </source>
</evidence>
<keyword evidence="2 6" id="KW-0472">Membrane</keyword>
<evidence type="ECO:0000313" key="8">
    <source>
        <dbReference type="EMBL" id="ORX38669.1"/>
    </source>
</evidence>
<dbReference type="FunFam" id="1.10.287.110:FF:000143">
    <property type="entry name" value="Unplaced genomic scaffold supercont2.13, whole genome shotgun sequence"/>
    <property type="match status" value="1"/>
</dbReference>
<name>A0A1Y1UL01_9TREE</name>
<dbReference type="Pfam" id="PF11875">
    <property type="entry name" value="DnaJ-like_C11_C"/>
    <property type="match status" value="1"/>
</dbReference>
<dbReference type="InterPro" id="IPR052243">
    <property type="entry name" value="Mito_inner_membrane_organizer"/>
</dbReference>
<gene>
    <name evidence="8" type="ORF">BD324DRAFT_599616</name>
</gene>
<comment type="subcellular location">
    <subcellularLocation>
        <location evidence="1">Membrane</location>
    </subcellularLocation>
</comment>
<dbReference type="AlphaFoldDB" id="A0A1Y1UL01"/>
<dbReference type="InterPro" id="IPR001623">
    <property type="entry name" value="DnaJ_domain"/>
</dbReference>
<evidence type="ECO:0000256" key="4">
    <source>
        <dbReference type="SAM" id="Coils"/>
    </source>
</evidence>
<accession>A0A1Y1UL01</accession>
<evidence type="ECO:0000256" key="3">
    <source>
        <dbReference type="ARBA" id="ARBA00023186"/>
    </source>
</evidence>
<sequence length="613" mass="67843">MQDPGPSSSYYSAFPDTADGPVRPPSPPSSPRLNGSTLAGPSTDETLYAILNLPRNASEAEIRDRYRSLASTFHPDRQRDDAARRAAHGRFQEIQRAYEVLTDPTKRMIYDMFGEEGLRTSWEVGHRVKTPAELRKHFEKQSNAKRQLEIDALVKSRGDMTVVFDARAVFLPKSVFPHPERLKHDAISRIQRTRPGRIAMKHSFEVPLSERTQFICAGQMIARNGQGGANVVGTIKHQFSPRLWIEVGTGLLPPRALNMKGTYTVDENTYVTVNAVAQTLAAPPRMSISLGRRIYAQTTGFITYKSGFFNLGSWGLSLPPQLALSDRSGLSVGATTANRDGTGWTVETQAGLNDSHISADWSTRILGVRVKLGVAGGSSDGINAFVDAESKVSNTTRVGYMVQAEFAGGITARIRFARLGQRIAIPIVLAPNVNPYVLFGFTFVPAAGYAVLHHFYLSPRRRRRIKERVQELREENAEMIAQKKMEAHEAVQVMERPTALKLAAEQEKRGLIIISAHYGLASAFTERGRRETGGAEDIIDVTVPVQALVNDSRLIIPGGRGKHALLGFWDPCIGERKKLRIRYSFRDTLHEVTVDDTAAVRAPLKEHLLDSGR</sequence>
<organism evidence="8 9">
    <name type="scientific">Kockovaella imperatae</name>
    <dbReference type="NCBI Taxonomy" id="4999"/>
    <lineage>
        <taxon>Eukaryota</taxon>
        <taxon>Fungi</taxon>
        <taxon>Dikarya</taxon>
        <taxon>Basidiomycota</taxon>
        <taxon>Agaricomycotina</taxon>
        <taxon>Tremellomycetes</taxon>
        <taxon>Tremellales</taxon>
        <taxon>Cuniculitremaceae</taxon>
        <taxon>Kockovaella</taxon>
    </lineage>
</organism>
<keyword evidence="9" id="KW-1185">Reference proteome</keyword>
<dbReference type="GO" id="GO:0042407">
    <property type="term" value="P:cristae formation"/>
    <property type="evidence" value="ECO:0007669"/>
    <property type="project" value="TreeGrafter"/>
</dbReference>
<dbReference type="GeneID" id="33555713"/>
<dbReference type="Proteomes" id="UP000193218">
    <property type="component" value="Unassembled WGS sequence"/>
</dbReference>
<dbReference type="OrthoDB" id="10250354at2759"/>
<dbReference type="FunCoup" id="A0A1Y1UL01">
    <property type="interactions" value="263"/>
</dbReference>
<dbReference type="SUPFAM" id="SSF46565">
    <property type="entry name" value="Chaperone J-domain"/>
    <property type="match status" value="1"/>
</dbReference>
<feature type="transmembrane region" description="Helical" evidence="6">
    <location>
        <begin position="436"/>
        <end position="457"/>
    </location>
</feature>
<feature type="compositionally biased region" description="Polar residues" evidence="5">
    <location>
        <begin position="1"/>
        <end position="11"/>
    </location>
</feature>
<dbReference type="InterPro" id="IPR055225">
    <property type="entry name" value="DNAJC11-like_beta-barrel"/>
</dbReference>
<dbReference type="GO" id="GO:0005739">
    <property type="term" value="C:mitochondrion"/>
    <property type="evidence" value="ECO:0007669"/>
    <property type="project" value="GOC"/>
</dbReference>
<feature type="region of interest" description="Disordered" evidence="5">
    <location>
        <begin position="1"/>
        <end position="41"/>
    </location>
</feature>